<proteinExistence type="inferred from homology"/>
<dbReference type="RefSeq" id="WP_228426592.1">
    <property type="nucleotide sequence ID" value="NZ_UFVQ01000003.1"/>
</dbReference>
<keyword evidence="1 3" id="KW-0732">Signal</keyword>
<dbReference type="AlphaFoldDB" id="A0A376EKQ6"/>
<evidence type="ECO:0000256" key="1">
    <source>
        <dbReference type="ARBA" id="ARBA00022729"/>
    </source>
</evidence>
<accession>A0A376EKQ6</accession>
<dbReference type="GO" id="GO:0009279">
    <property type="term" value="C:cell outer membrane"/>
    <property type="evidence" value="ECO:0007669"/>
    <property type="project" value="UniProtKB-SubCell"/>
</dbReference>
<dbReference type="NCBIfam" id="TIGR04057">
    <property type="entry name" value="SusC_RagA_signa"/>
    <property type="match status" value="1"/>
</dbReference>
<dbReference type="GO" id="GO:0015344">
    <property type="term" value="F:siderophore uptake transmembrane transporter activity"/>
    <property type="evidence" value="ECO:0007669"/>
    <property type="project" value="TreeGrafter"/>
</dbReference>
<comment type="subcellular location">
    <subcellularLocation>
        <location evidence="2">Cell outer membrane</location>
        <topology evidence="2">Multi-pass membrane protein</topology>
    </subcellularLocation>
</comment>
<dbReference type="PANTHER" id="PTHR30069:SF29">
    <property type="entry name" value="HEMOGLOBIN AND HEMOGLOBIN-HAPTOGLOBIN-BINDING PROTEIN 1-RELATED"/>
    <property type="match status" value="1"/>
</dbReference>
<evidence type="ECO:0000313" key="5">
    <source>
        <dbReference type="EMBL" id="STD10054.1"/>
    </source>
</evidence>
<reference evidence="5 6" key="1">
    <citation type="submission" date="2018-06" db="EMBL/GenBank/DDBJ databases">
        <authorList>
            <consortium name="Pathogen Informatics"/>
            <person name="Doyle S."/>
        </authorList>
    </citation>
    <scope>NUCLEOTIDE SEQUENCE [LARGE SCALE GENOMIC DNA]</scope>
    <source>
        <strain evidence="5 6">NCTC13533</strain>
    </source>
</reference>
<keyword evidence="2" id="KW-0998">Cell outer membrane</keyword>
<evidence type="ECO:0000259" key="4">
    <source>
        <dbReference type="Pfam" id="PF07715"/>
    </source>
</evidence>
<sequence>MNVKLRVLSAGALFFLGQVAFAQTTKKDTATTEIDEVVMVGFGQKRTVKELTGSVGTMKSDAIKDVPVASVDKMLQGRVSGVQTGNASGQPGGFASVRVRGIASVNGGVNPIYVVDGIRVQSGDLTSGATTGNILANLNSDDIESVTVLKDASSTAVYGADAGAGVIVITTKSG</sequence>
<dbReference type="EMBL" id="UFVQ01000003">
    <property type="protein sequence ID" value="STD10054.1"/>
    <property type="molecule type" value="Genomic_DNA"/>
</dbReference>
<evidence type="ECO:0000313" key="6">
    <source>
        <dbReference type="Proteomes" id="UP000255224"/>
    </source>
</evidence>
<name>A0A376EKQ6_CHRCU</name>
<feature type="chain" id="PRO_5016969569" evidence="3">
    <location>
        <begin position="23"/>
        <end position="174"/>
    </location>
</feature>
<dbReference type="PROSITE" id="PS52016">
    <property type="entry name" value="TONB_DEPENDENT_REC_3"/>
    <property type="match status" value="1"/>
</dbReference>
<evidence type="ECO:0000256" key="3">
    <source>
        <dbReference type="SAM" id="SignalP"/>
    </source>
</evidence>
<dbReference type="Pfam" id="PF07715">
    <property type="entry name" value="Plug"/>
    <property type="match status" value="1"/>
</dbReference>
<comment type="similarity">
    <text evidence="2">Belongs to the TonB-dependent receptor family.</text>
</comment>
<protein>
    <submittedName>
        <fullName evidence="5">Catecholate siderophore receptor CirA</fullName>
    </submittedName>
</protein>
<keyword evidence="2" id="KW-0472">Membrane</keyword>
<dbReference type="InterPro" id="IPR039426">
    <property type="entry name" value="TonB-dep_rcpt-like"/>
</dbReference>
<dbReference type="GO" id="GO:0044718">
    <property type="term" value="P:siderophore transmembrane transport"/>
    <property type="evidence" value="ECO:0007669"/>
    <property type="project" value="TreeGrafter"/>
</dbReference>
<feature type="domain" description="TonB-dependent receptor plug" evidence="4">
    <location>
        <begin position="48"/>
        <end position="166"/>
    </location>
</feature>
<gene>
    <name evidence="5" type="ORF">NCTC13533_04743</name>
</gene>
<organism evidence="5 6">
    <name type="scientific">Chryseobacterium carnipullorum</name>
    <dbReference type="NCBI Taxonomy" id="1124835"/>
    <lineage>
        <taxon>Bacteria</taxon>
        <taxon>Pseudomonadati</taxon>
        <taxon>Bacteroidota</taxon>
        <taxon>Flavobacteriia</taxon>
        <taxon>Flavobacteriales</taxon>
        <taxon>Weeksellaceae</taxon>
        <taxon>Chryseobacterium group</taxon>
        <taxon>Chryseobacterium</taxon>
    </lineage>
</organism>
<dbReference type="InterPro" id="IPR012910">
    <property type="entry name" value="Plug_dom"/>
</dbReference>
<dbReference type="SUPFAM" id="SSF56935">
    <property type="entry name" value="Porins"/>
    <property type="match status" value="1"/>
</dbReference>
<keyword evidence="2" id="KW-1134">Transmembrane beta strand</keyword>
<dbReference type="Proteomes" id="UP000255224">
    <property type="component" value="Unassembled WGS sequence"/>
</dbReference>
<keyword evidence="5" id="KW-0675">Receptor</keyword>
<feature type="signal peptide" evidence="3">
    <location>
        <begin position="1"/>
        <end position="22"/>
    </location>
</feature>
<evidence type="ECO:0000256" key="2">
    <source>
        <dbReference type="PROSITE-ProRule" id="PRU01360"/>
    </source>
</evidence>
<dbReference type="InterPro" id="IPR037066">
    <property type="entry name" value="Plug_dom_sf"/>
</dbReference>
<keyword evidence="2" id="KW-0813">Transport</keyword>
<dbReference type="Gene3D" id="2.170.130.10">
    <property type="entry name" value="TonB-dependent receptor, plug domain"/>
    <property type="match status" value="1"/>
</dbReference>
<dbReference type="PANTHER" id="PTHR30069">
    <property type="entry name" value="TONB-DEPENDENT OUTER MEMBRANE RECEPTOR"/>
    <property type="match status" value="1"/>
</dbReference>
<dbReference type="InterPro" id="IPR023997">
    <property type="entry name" value="TonB-dep_OMP_SusC/RagA_CS"/>
</dbReference>
<keyword evidence="2" id="KW-0812">Transmembrane</keyword>